<reference evidence="4 6" key="1">
    <citation type="submission" date="2020-12" db="EMBL/GenBank/DDBJ databases">
        <title>strain FJAT-54423T represents a novel species of the genus Brevibacillus.</title>
        <authorList>
            <person name="Tang R."/>
        </authorList>
    </citation>
    <scope>NUCLEOTIDE SEQUENCE [LARGE SCALE GENOMIC DNA]</scope>
    <source>
        <strain evidence="4 6">FJAT-54423</strain>
    </source>
</reference>
<dbReference type="EMBL" id="CP066308">
    <property type="protein sequence ID" value="QQE76638.1"/>
    <property type="molecule type" value="Genomic_DNA"/>
</dbReference>
<feature type="domain" description="Fe/B12 periplasmic-binding" evidence="3">
    <location>
        <begin position="91"/>
        <end position="357"/>
    </location>
</feature>
<protein>
    <submittedName>
        <fullName evidence="4">ABC transporter substrate-binding protein</fullName>
    </submittedName>
</protein>
<evidence type="ECO:0000313" key="4">
    <source>
        <dbReference type="EMBL" id="QQE76638.1"/>
    </source>
</evidence>
<gene>
    <name evidence="4" type="ORF">JD108_14410</name>
    <name evidence="5" type="ORF">KDJ56_14355</name>
</gene>
<evidence type="ECO:0000313" key="7">
    <source>
        <dbReference type="Proteomes" id="UP000677234"/>
    </source>
</evidence>
<dbReference type="SUPFAM" id="SSF53807">
    <property type="entry name" value="Helical backbone' metal receptor"/>
    <property type="match status" value="1"/>
</dbReference>
<comment type="similarity">
    <text evidence="1">Belongs to the bacterial solute-binding protein 8 family.</text>
</comment>
<dbReference type="PROSITE" id="PS50983">
    <property type="entry name" value="FE_B12_PBP"/>
    <property type="match status" value="1"/>
</dbReference>
<dbReference type="Proteomes" id="UP000595847">
    <property type="component" value="Chromosome"/>
</dbReference>
<evidence type="ECO:0000313" key="6">
    <source>
        <dbReference type="Proteomes" id="UP000595847"/>
    </source>
</evidence>
<dbReference type="CDD" id="cd01148">
    <property type="entry name" value="TroA_a"/>
    <property type="match status" value="1"/>
</dbReference>
<evidence type="ECO:0000256" key="1">
    <source>
        <dbReference type="ARBA" id="ARBA00008814"/>
    </source>
</evidence>
<feature type="region of interest" description="Disordered" evidence="2">
    <location>
        <begin position="50"/>
        <end position="70"/>
    </location>
</feature>
<dbReference type="PANTHER" id="PTHR30535">
    <property type="entry name" value="VITAMIN B12-BINDING PROTEIN"/>
    <property type="match status" value="1"/>
</dbReference>
<evidence type="ECO:0000313" key="5">
    <source>
        <dbReference type="EMBL" id="QUO43711.1"/>
    </source>
</evidence>
<dbReference type="InterPro" id="IPR002491">
    <property type="entry name" value="ABC_transptr_periplasmic_BD"/>
</dbReference>
<feature type="compositionally biased region" description="Low complexity" evidence="2">
    <location>
        <begin position="50"/>
        <end position="65"/>
    </location>
</feature>
<accession>A0A7T5EPY6</accession>
<dbReference type="KEGG" id="bcop:JD108_14410"/>
<dbReference type="EMBL" id="CP073708">
    <property type="protein sequence ID" value="QUO43711.1"/>
    <property type="molecule type" value="Genomic_DNA"/>
</dbReference>
<dbReference type="Proteomes" id="UP000677234">
    <property type="component" value="Chromosome"/>
</dbReference>
<name>A0A7T5EPY6_9BACL</name>
<keyword evidence="7" id="KW-1185">Reference proteome</keyword>
<evidence type="ECO:0000259" key="3">
    <source>
        <dbReference type="PROSITE" id="PS50983"/>
    </source>
</evidence>
<dbReference type="PANTHER" id="PTHR30535:SF7">
    <property type="entry name" value="IRON(III) DICITRATE-BINDING PROTEIN"/>
    <property type="match status" value="1"/>
</dbReference>
<organism evidence="4 6">
    <name type="scientific">Brevibacillus composti</name>
    <dbReference type="NCBI Taxonomy" id="2796470"/>
    <lineage>
        <taxon>Bacteria</taxon>
        <taxon>Bacillati</taxon>
        <taxon>Bacillota</taxon>
        <taxon>Bacilli</taxon>
        <taxon>Bacillales</taxon>
        <taxon>Paenibacillaceae</taxon>
        <taxon>Brevibacillus</taxon>
    </lineage>
</organism>
<dbReference type="InterPro" id="IPR050902">
    <property type="entry name" value="ABC_Transporter_SBP"/>
</dbReference>
<evidence type="ECO:0000256" key="2">
    <source>
        <dbReference type="SAM" id="MobiDB-lite"/>
    </source>
</evidence>
<dbReference type="AlphaFoldDB" id="A0A7T5EPY6"/>
<sequence>MNDGRNPGKNRGKHPGKDWWIKQWGNQGRNFLAIGLSAILLLTGCAGGKPASTAAPTADSSAKPPQTAENLSPVHVQNGEHTLTFTQVPERAVTLNQHVTEILLALGLEDRMAGMAYLDDRILPQFQQAYEKIPVLSDQYPSKEVLLAAEPDFVYAGWKSAFTEKGVGTVQELSSVGIQAYLHQSSNMSAPDLEDVAADIRNIGRIFRIEDRADRLIGQMKAEMDETVRRIGEVKQPLRVFVYDSGEDQPLTAGSNFMSRMIAMAGGKNIFDDIPKGWTSVSWEEVVSRQPEVIVVVDYGDRTVEQKKKYLLAKKELADLPAIQNNRLIVLPLSAAAEGIRAPHALQTLAEGFYPEKFAQGQ</sequence>
<proteinExistence type="inferred from homology"/>
<reference evidence="5" key="2">
    <citation type="submission" date="2021-04" db="EMBL/GenBank/DDBJ databases">
        <title>Brevibacillus composti FJAT-54423, complete genome.</title>
        <authorList>
            <person name="Tang R."/>
        </authorList>
    </citation>
    <scope>NUCLEOTIDE SEQUENCE</scope>
    <source>
        <strain evidence="5">FJAT-54424</strain>
    </source>
</reference>
<dbReference type="Gene3D" id="3.40.50.1980">
    <property type="entry name" value="Nitrogenase molybdenum iron protein domain"/>
    <property type="match status" value="2"/>
</dbReference>
<dbReference type="Pfam" id="PF01497">
    <property type="entry name" value="Peripla_BP_2"/>
    <property type="match status" value="1"/>
</dbReference>